<gene>
    <name evidence="2" type="ORF">ADUPG1_000752</name>
</gene>
<dbReference type="EMBL" id="BQXS01000380">
    <property type="protein sequence ID" value="GKT28599.1"/>
    <property type="molecule type" value="Genomic_DNA"/>
</dbReference>
<feature type="non-terminal residue" evidence="2">
    <location>
        <position position="1"/>
    </location>
</feature>
<evidence type="ECO:0000256" key="1">
    <source>
        <dbReference type="SAM" id="MobiDB-lite"/>
    </source>
</evidence>
<protein>
    <submittedName>
        <fullName evidence="2">Uncharacterized protein</fullName>
    </submittedName>
</protein>
<feature type="compositionally biased region" description="Basic and acidic residues" evidence="1">
    <location>
        <begin position="126"/>
        <end position="135"/>
    </location>
</feature>
<name>A0ABQ5K7S0_9EUKA</name>
<evidence type="ECO:0000313" key="3">
    <source>
        <dbReference type="Proteomes" id="UP001057375"/>
    </source>
</evidence>
<feature type="region of interest" description="Disordered" evidence="1">
    <location>
        <begin position="122"/>
        <end position="158"/>
    </location>
</feature>
<sequence>KSSIPSEAQRTAKKYLDHIETVGKEGDVFGLSLFGRIIRKGYIDDKQHIPLVESRWHMLFSHGNIRQQTEGFPTFEQIQSEIKMSGQQACSFSDSFEKLLFQQTKSKGSTDEYATSLPALYSTSPLKEDGGKEGSSEECMDSNQNTNHFDGGDKLDNPIRGFPIKPSVKKESIIPLEPRFYF</sequence>
<dbReference type="Proteomes" id="UP001057375">
    <property type="component" value="Unassembled WGS sequence"/>
</dbReference>
<comment type="caution">
    <text evidence="2">The sequence shown here is derived from an EMBL/GenBank/DDBJ whole genome shotgun (WGS) entry which is preliminary data.</text>
</comment>
<proteinExistence type="predicted"/>
<accession>A0ABQ5K7S0</accession>
<reference evidence="2" key="1">
    <citation type="submission" date="2022-03" db="EMBL/GenBank/DDBJ databases">
        <title>Draft genome sequence of Aduncisulcus paluster, a free-living microaerophilic Fornicata.</title>
        <authorList>
            <person name="Yuyama I."/>
            <person name="Kume K."/>
            <person name="Tamura T."/>
            <person name="Inagaki Y."/>
            <person name="Hashimoto T."/>
        </authorList>
    </citation>
    <scope>NUCLEOTIDE SEQUENCE</scope>
    <source>
        <strain evidence="2">NY0171</strain>
    </source>
</reference>
<organism evidence="2 3">
    <name type="scientific">Aduncisulcus paluster</name>
    <dbReference type="NCBI Taxonomy" id="2918883"/>
    <lineage>
        <taxon>Eukaryota</taxon>
        <taxon>Metamonada</taxon>
        <taxon>Carpediemonas-like organisms</taxon>
        <taxon>Aduncisulcus</taxon>
    </lineage>
</organism>
<evidence type="ECO:0000313" key="2">
    <source>
        <dbReference type="EMBL" id="GKT28599.1"/>
    </source>
</evidence>
<keyword evidence="3" id="KW-1185">Reference proteome</keyword>